<accession>A0ABT1FQ90</accession>
<reference evidence="1 2" key="1">
    <citation type="submission" date="2022-06" db="EMBL/GenBank/DDBJ databases">
        <title>Runella sp. S5 genome sequencing.</title>
        <authorList>
            <person name="Park S."/>
        </authorList>
    </citation>
    <scope>NUCLEOTIDE SEQUENCE [LARGE SCALE GENOMIC DNA]</scope>
    <source>
        <strain evidence="1 2">S5</strain>
    </source>
</reference>
<dbReference type="Pfam" id="PF08869">
    <property type="entry name" value="XisI"/>
    <property type="match status" value="1"/>
</dbReference>
<organism evidence="1 2">
    <name type="scientific">Runella salmonicolor</name>
    <dbReference type="NCBI Taxonomy" id="2950278"/>
    <lineage>
        <taxon>Bacteria</taxon>
        <taxon>Pseudomonadati</taxon>
        <taxon>Bacteroidota</taxon>
        <taxon>Cytophagia</taxon>
        <taxon>Cytophagales</taxon>
        <taxon>Spirosomataceae</taxon>
        <taxon>Runella</taxon>
    </lineage>
</organism>
<evidence type="ECO:0000313" key="2">
    <source>
        <dbReference type="Proteomes" id="UP001204772"/>
    </source>
</evidence>
<dbReference type="RefSeq" id="WP_253529130.1">
    <property type="nucleotide sequence ID" value="NZ_JAMZEL010000006.1"/>
</dbReference>
<name>A0ABT1FQ90_9BACT</name>
<dbReference type="InterPro" id="IPR035943">
    <property type="entry name" value="XisI-like_sf"/>
</dbReference>
<sequence>MNNIIKSFETASNPIKVQLIVDESHGQFLLYQNDWRNERRMYGAMLHLEVTPAGKIWLHHDGTDLVIAESLLEAGVPKEDIVLGFRAPVVRPDTGFAVA</sequence>
<dbReference type="Gene3D" id="3.30.310.110">
    <property type="entry name" value="XisI-like"/>
    <property type="match status" value="1"/>
</dbReference>
<dbReference type="SUPFAM" id="SSF143847">
    <property type="entry name" value="XisI-like"/>
    <property type="match status" value="1"/>
</dbReference>
<keyword evidence="2" id="KW-1185">Reference proteome</keyword>
<proteinExistence type="predicted"/>
<comment type="caution">
    <text evidence="1">The sequence shown here is derived from an EMBL/GenBank/DDBJ whole genome shotgun (WGS) entry which is preliminary data.</text>
</comment>
<dbReference type="EMBL" id="JAMZEL010000006">
    <property type="protein sequence ID" value="MCP1383935.1"/>
    <property type="molecule type" value="Genomic_DNA"/>
</dbReference>
<dbReference type="InterPro" id="IPR014968">
    <property type="entry name" value="XisI"/>
</dbReference>
<evidence type="ECO:0000313" key="1">
    <source>
        <dbReference type="EMBL" id="MCP1383935.1"/>
    </source>
</evidence>
<protein>
    <submittedName>
        <fullName evidence="1">XisI protein</fullName>
    </submittedName>
</protein>
<dbReference type="Proteomes" id="UP001204772">
    <property type="component" value="Unassembled WGS sequence"/>
</dbReference>
<dbReference type="CDD" id="cd16382">
    <property type="entry name" value="XisI-like"/>
    <property type="match status" value="1"/>
</dbReference>
<gene>
    <name evidence="1" type="ORF">NCI00_15925</name>
</gene>